<proteinExistence type="predicted"/>
<protein>
    <submittedName>
        <fullName evidence="1">Uncharacterized protein</fullName>
    </submittedName>
</protein>
<sequence length="1485" mass="172073">MDKANLDEWAEIIEGLKEKDENSIDECAAELLEQKEEVSLIETAAKLLKQKGEISLVKCAVKPLDQKEEISLVESAVKMLEEDEENSLDECAAKMLEPDGEISLDECTKTVGVPKEMDETSLDNCALINDETLKIRLINRYKIDIQELLASSCTSVDLERDDSKISLNPQDLEFVYELYGYPDFYIDRDKAITYGPERFGKYSKKIDPKVSKNSYWLKLKAQARFGSPFYEIFIKKPEVPQMRRDYYRTKPVAINYRSSIEIPKRLNSVFGKKLLPTENEADDAKKTFPKEFIDIIKNVSQYYNYNPSYSAYNAEFNDKGILRPQYSSSEATKAVELVNCARKKLAECFESFNEFENCNLSSNKMFTGRNESDDGISIASVEELLKSSSREEIRLILDSVSEYYTLDEFENYLIEQNTIDDDDDIDVIDIDAMITPSVKDTSTAASFEDLFNAKSVSSIFIPPKQQSYIGKTVGKRSSSSSSVYSYTGKICTLSFSATEAAFEEEHTVAMTKERISSESISKVSDLESSNTSRHSFHSRVLSEYDGKLAEEQESSSSSTSYSYSSISEEDLEDVFEDDMSGDDDYNISSFRDLLDILNKKFEHRNIESSPSLSKVSYDNITFLPFNNWDDDIVEKKNNAFDLDKLFDELDLDFIENKLFKFFANYMKEITFDLKLFPTLSTINSKITNDVEILPSADFATKSNACGTKDKAELKEILKKNNTYTVLRTVTPNWTTYRNQFYYNTNNLMLSVKSKSNFLHNNCKHYVDNIFTSFFQSLVDYNEFKYPMIDNNIDITGDNHLYFSFDDQSNHSIKAFDVGNFFRNVSEYRFLDREFPNSLISTDNLATALPKKAVVHSNARQPNLYSTQLSFYAASNLNKVSQCVIPGKKTVHSIKEFHSSSGNSGKAVKKNVAPSGCEKQFECKSVSKNEFAHAVLSSVDSTNKKKDLQSSTSAQCMFSKYFNQTQVTIEHKKVDNVKEYILSQMYETIEKNNETSDSDDSYPRNETYGMFLMKAALEQTPSDDDRSVIGSLSEVSINSGMTDYTDKLTMYSDSAYDLFQFEQRELREFPVDKSRINLLGEKQKNSYNIGTIIHQSRFPRKYFYHPLMEHRYHFSSIQNRPWWKRKHFDLLHINNYWNKSFYRKTYRATQNKGLWELQKDSALHLMNRLFLADYYFWHTRNKALLDISEGRFNYEKDDLQSLSLEQSLATLYTDSMFLLSLSESIPSFVEEERVERKFRDLFLEGTVCSPKVLCQQWPVSSYSKEDLVERKEHDDVKANKYYYENKYRSPKRIHILNIPGYNFFKFKQNIAGKYPNYFDPQSKPYQIFDWKHTTPYTIKKIMPIDPCNPYKVTSALSVMPTRFHKENVIDDRVKQGESNKEAESILMGKTFTKKIKKALISEVKRKNQTLIEDSKISDDDESSIEAQINNKIENFIETFEDAHQHFYEEENLEDYLKDFIVGKVRIFIAEAIRHYLDRIGIRQWKR</sequence>
<dbReference type="HOGENOM" id="CLU_249461_0_0_1"/>
<dbReference type="EMBL" id="ACPB03011960">
    <property type="status" value="NOT_ANNOTATED_CDS"/>
    <property type="molecule type" value="Genomic_DNA"/>
</dbReference>
<dbReference type="InParanoid" id="T1IF33"/>
<accession>T1IF33</accession>
<reference evidence="1" key="1">
    <citation type="submission" date="2015-05" db="UniProtKB">
        <authorList>
            <consortium name="EnsemblMetazoa"/>
        </authorList>
    </citation>
    <scope>IDENTIFICATION</scope>
</reference>
<dbReference type="VEuPathDB" id="VectorBase:RPRC014902"/>
<organism evidence="1 2">
    <name type="scientific">Rhodnius prolixus</name>
    <name type="common">Triatomid bug</name>
    <dbReference type="NCBI Taxonomy" id="13249"/>
    <lineage>
        <taxon>Eukaryota</taxon>
        <taxon>Metazoa</taxon>
        <taxon>Ecdysozoa</taxon>
        <taxon>Arthropoda</taxon>
        <taxon>Hexapoda</taxon>
        <taxon>Insecta</taxon>
        <taxon>Pterygota</taxon>
        <taxon>Neoptera</taxon>
        <taxon>Paraneoptera</taxon>
        <taxon>Hemiptera</taxon>
        <taxon>Heteroptera</taxon>
        <taxon>Panheteroptera</taxon>
        <taxon>Cimicomorpha</taxon>
        <taxon>Reduviidae</taxon>
        <taxon>Triatominae</taxon>
        <taxon>Rhodnius</taxon>
    </lineage>
</organism>
<name>T1IF33_RHOPR</name>
<keyword evidence="2" id="KW-1185">Reference proteome</keyword>
<evidence type="ECO:0000313" key="1">
    <source>
        <dbReference type="EnsemblMetazoa" id="RPRC014902-PA"/>
    </source>
</evidence>
<evidence type="ECO:0000313" key="2">
    <source>
        <dbReference type="Proteomes" id="UP000015103"/>
    </source>
</evidence>
<dbReference type="EnsemblMetazoa" id="RPRC014902-RA">
    <property type="protein sequence ID" value="RPRC014902-PA"/>
    <property type="gene ID" value="RPRC014902"/>
</dbReference>
<dbReference type="Proteomes" id="UP000015103">
    <property type="component" value="Unassembled WGS sequence"/>
</dbReference>